<dbReference type="CDD" id="cd05379">
    <property type="entry name" value="CAP_bacterial"/>
    <property type="match status" value="1"/>
</dbReference>
<sequence>MKKSFLLLFFVNIFARSYAQQHLYELNAVSFFKLQEVNSPIIPSNPDYELLDAAIFQATNEQRLKFGLNPFIFSASLYQASSGHSEDMIRQDFYGHDNPYTLSKKHFYDRVFLQKGEFAEMAENIAQQDFLNISGRFCYTPATAGRDFVFYNCDTGRIIPVLTYLELARTVVAGWMDSKPHRKNILNPKLQYIGCSGRLCRNPLKSALSHFGRFTQDFGGRL</sequence>
<evidence type="ECO:0000313" key="3">
    <source>
        <dbReference type="Proteomes" id="UP000199306"/>
    </source>
</evidence>
<evidence type="ECO:0000259" key="1">
    <source>
        <dbReference type="Pfam" id="PF00188"/>
    </source>
</evidence>
<dbReference type="InterPro" id="IPR014044">
    <property type="entry name" value="CAP_dom"/>
</dbReference>
<dbReference type="PANTHER" id="PTHR31157:SF1">
    <property type="entry name" value="SCP DOMAIN-CONTAINING PROTEIN"/>
    <property type="match status" value="1"/>
</dbReference>
<dbReference type="AlphaFoldDB" id="A0A1I5MG34"/>
<reference evidence="2 3" key="1">
    <citation type="submission" date="2016-10" db="EMBL/GenBank/DDBJ databases">
        <authorList>
            <person name="de Groot N.N."/>
        </authorList>
    </citation>
    <scope>NUCLEOTIDE SEQUENCE [LARGE SCALE GENOMIC DNA]</scope>
    <source>
        <strain evidence="3">E92,LMG 26720,CCM 7988</strain>
    </source>
</reference>
<evidence type="ECO:0000313" key="2">
    <source>
        <dbReference type="EMBL" id="SFP08598.1"/>
    </source>
</evidence>
<feature type="domain" description="SCP" evidence="1">
    <location>
        <begin position="57"/>
        <end position="201"/>
    </location>
</feature>
<dbReference type="OrthoDB" id="982527at2"/>
<proteinExistence type="predicted"/>
<dbReference type="STRING" id="1079859.SAMN04515674_101294"/>
<gene>
    <name evidence="2" type="ORF">SAMN04515674_101294</name>
</gene>
<dbReference type="PANTHER" id="PTHR31157">
    <property type="entry name" value="SCP DOMAIN-CONTAINING PROTEIN"/>
    <property type="match status" value="1"/>
</dbReference>
<name>A0A1I5MG34_9BACT</name>
<dbReference type="Pfam" id="PF00188">
    <property type="entry name" value="CAP"/>
    <property type="match status" value="1"/>
</dbReference>
<accession>A0A1I5MG34</accession>
<protein>
    <submittedName>
        <fullName evidence="2">Uncharacterized conserved protein YkwD, contains CAP (CSP/antigen 5/PR1) domain</fullName>
    </submittedName>
</protein>
<dbReference type="SUPFAM" id="SSF55797">
    <property type="entry name" value="PR-1-like"/>
    <property type="match status" value="1"/>
</dbReference>
<organism evidence="2 3">
    <name type="scientific">Pseudarcicella hirudinis</name>
    <dbReference type="NCBI Taxonomy" id="1079859"/>
    <lineage>
        <taxon>Bacteria</taxon>
        <taxon>Pseudomonadati</taxon>
        <taxon>Bacteroidota</taxon>
        <taxon>Cytophagia</taxon>
        <taxon>Cytophagales</taxon>
        <taxon>Flectobacillaceae</taxon>
        <taxon>Pseudarcicella</taxon>
    </lineage>
</organism>
<dbReference type="Gene3D" id="3.40.33.10">
    <property type="entry name" value="CAP"/>
    <property type="match status" value="1"/>
</dbReference>
<dbReference type="Proteomes" id="UP000199306">
    <property type="component" value="Unassembled WGS sequence"/>
</dbReference>
<dbReference type="InterPro" id="IPR035940">
    <property type="entry name" value="CAP_sf"/>
</dbReference>
<dbReference type="RefSeq" id="WP_092011015.1">
    <property type="nucleotide sequence ID" value="NZ_FOXH01000001.1"/>
</dbReference>
<dbReference type="EMBL" id="FOXH01000001">
    <property type="protein sequence ID" value="SFP08598.1"/>
    <property type="molecule type" value="Genomic_DNA"/>
</dbReference>
<keyword evidence="3" id="KW-1185">Reference proteome</keyword>